<dbReference type="AlphaFoldDB" id="A0A645FJH8"/>
<dbReference type="InterPro" id="IPR050090">
    <property type="entry name" value="Tyrosine_recombinase_XerCD"/>
</dbReference>
<dbReference type="PROSITE" id="PS51898">
    <property type="entry name" value="TYR_RECOMBINASE"/>
    <property type="match status" value="1"/>
</dbReference>
<name>A0A645FJH8_9ZZZZ</name>
<gene>
    <name evidence="4" type="primary">xerC_220</name>
    <name evidence="4" type="ORF">SDC9_161005</name>
</gene>
<dbReference type="InterPro" id="IPR011010">
    <property type="entry name" value="DNA_brk_join_enz"/>
</dbReference>
<dbReference type="InterPro" id="IPR013762">
    <property type="entry name" value="Integrase-like_cat_sf"/>
</dbReference>
<evidence type="ECO:0000256" key="2">
    <source>
        <dbReference type="ARBA" id="ARBA00023172"/>
    </source>
</evidence>
<comment type="caution">
    <text evidence="4">The sequence shown here is derived from an EMBL/GenBank/DDBJ whole genome shotgun (WGS) entry which is preliminary data.</text>
</comment>
<protein>
    <submittedName>
        <fullName evidence="4">Tyrosine recombinase XerC</fullName>
    </submittedName>
</protein>
<evidence type="ECO:0000313" key="4">
    <source>
        <dbReference type="EMBL" id="MPN13682.1"/>
    </source>
</evidence>
<organism evidence="4">
    <name type="scientific">bioreactor metagenome</name>
    <dbReference type="NCBI Taxonomy" id="1076179"/>
    <lineage>
        <taxon>unclassified sequences</taxon>
        <taxon>metagenomes</taxon>
        <taxon>ecological metagenomes</taxon>
    </lineage>
</organism>
<dbReference type="GO" id="GO:0015074">
    <property type="term" value="P:DNA integration"/>
    <property type="evidence" value="ECO:0007669"/>
    <property type="project" value="InterPro"/>
</dbReference>
<dbReference type="SUPFAM" id="SSF56349">
    <property type="entry name" value="DNA breaking-rejoining enzymes"/>
    <property type="match status" value="1"/>
</dbReference>
<dbReference type="GO" id="GO:0003677">
    <property type="term" value="F:DNA binding"/>
    <property type="evidence" value="ECO:0007669"/>
    <property type="project" value="UniProtKB-KW"/>
</dbReference>
<accession>A0A645FJH8</accession>
<dbReference type="CDD" id="cd01189">
    <property type="entry name" value="INT_ICEBs1_C_like"/>
    <property type="match status" value="1"/>
</dbReference>
<keyword evidence="1" id="KW-0238">DNA-binding</keyword>
<dbReference type="Pfam" id="PF00589">
    <property type="entry name" value="Phage_integrase"/>
    <property type="match status" value="1"/>
</dbReference>
<dbReference type="Gene3D" id="1.10.443.10">
    <property type="entry name" value="Intergrase catalytic core"/>
    <property type="match status" value="1"/>
</dbReference>
<feature type="domain" description="Tyr recombinase" evidence="3">
    <location>
        <begin position="21"/>
        <end position="227"/>
    </location>
</feature>
<dbReference type="InterPro" id="IPR002104">
    <property type="entry name" value="Integrase_catalytic"/>
</dbReference>
<sequence length="244" mass="27424">MIFDYAVAHRAIYYNPAIGVKLPKGLVRGKRDAPDDMIMDTVLSNIGQPFGFFPFLLLCTGLRKSEALALQWSDIDLSAKVIRVTKSIDYFVGSKPKYKTPKTEMGRREVPIIDILFTELKKRYDTRCSDYLFPAADSNRAGKGGGLMTERGYEGEWRRYCLALGLIDSDGNMVITAHHMRHGTATLLFEYGVDVLTAQRILGHSKPETTQAIYTALREKQAKKSISKMNVGMSRRMSKVSKEA</sequence>
<reference evidence="4" key="1">
    <citation type="submission" date="2019-08" db="EMBL/GenBank/DDBJ databases">
        <authorList>
            <person name="Kucharzyk K."/>
            <person name="Murdoch R.W."/>
            <person name="Higgins S."/>
            <person name="Loffler F."/>
        </authorList>
    </citation>
    <scope>NUCLEOTIDE SEQUENCE</scope>
</reference>
<dbReference type="EMBL" id="VSSQ01060205">
    <property type="protein sequence ID" value="MPN13682.1"/>
    <property type="molecule type" value="Genomic_DNA"/>
</dbReference>
<evidence type="ECO:0000256" key="1">
    <source>
        <dbReference type="ARBA" id="ARBA00023125"/>
    </source>
</evidence>
<keyword evidence="2" id="KW-0233">DNA recombination</keyword>
<evidence type="ECO:0000259" key="3">
    <source>
        <dbReference type="PROSITE" id="PS51898"/>
    </source>
</evidence>
<dbReference type="PANTHER" id="PTHR30349">
    <property type="entry name" value="PHAGE INTEGRASE-RELATED"/>
    <property type="match status" value="1"/>
</dbReference>
<dbReference type="GO" id="GO:0006310">
    <property type="term" value="P:DNA recombination"/>
    <property type="evidence" value="ECO:0007669"/>
    <property type="project" value="UniProtKB-KW"/>
</dbReference>
<proteinExistence type="predicted"/>
<dbReference type="PANTHER" id="PTHR30349:SF41">
    <property type="entry name" value="INTEGRASE_RECOMBINASE PROTEIN MJ0367-RELATED"/>
    <property type="match status" value="1"/>
</dbReference>